<dbReference type="OrthoDB" id="976443at2"/>
<protein>
    <recommendedName>
        <fullName evidence="4">Tetratricopeptide repeat-containing protein</fullName>
    </recommendedName>
</protein>
<dbReference type="EMBL" id="FRCL01000015">
    <property type="protein sequence ID" value="SHN13409.1"/>
    <property type="molecule type" value="Genomic_DNA"/>
</dbReference>
<feature type="chain" id="PRO_5012816777" description="Tetratricopeptide repeat-containing protein" evidence="1">
    <location>
        <begin position="19"/>
        <end position="165"/>
    </location>
</feature>
<feature type="signal peptide" evidence="1">
    <location>
        <begin position="1"/>
        <end position="18"/>
    </location>
</feature>
<name>A0A1M7P9L0_9FLAO</name>
<sequence>MKKLILLASLLIVSLVQAQDYNSYLTEAKKAIESGNFRKGYDSSTKAIEINSSSVDARRTRIKASLTTSARKEHLETAITDLNYLINQDIDPALNYKLLGIAESELANYIYRFNRTVSDHEKLALSHYENALEAYDKAINLIPEFAEDLKYRVNDAKEKIADIKS</sequence>
<dbReference type="SUPFAM" id="SSF48452">
    <property type="entry name" value="TPR-like"/>
    <property type="match status" value="1"/>
</dbReference>
<keyword evidence="1" id="KW-0732">Signal</keyword>
<gene>
    <name evidence="2" type="ORF">SAMN05216269_1152</name>
</gene>
<organism evidence="2 3">
    <name type="scientific">Flavobacterium xinjiangense</name>
    <dbReference type="NCBI Taxonomy" id="178356"/>
    <lineage>
        <taxon>Bacteria</taxon>
        <taxon>Pseudomonadati</taxon>
        <taxon>Bacteroidota</taxon>
        <taxon>Flavobacteriia</taxon>
        <taxon>Flavobacteriales</taxon>
        <taxon>Flavobacteriaceae</taxon>
        <taxon>Flavobacterium</taxon>
    </lineage>
</organism>
<proteinExistence type="predicted"/>
<evidence type="ECO:0000313" key="2">
    <source>
        <dbReference type="EMBL" id="SHN13409.1"/>
    </source>
</evidence>
<keyword evidence="3" id="KW-1185">Reference proteome</keyword>
<evidence type="ECO:0000256" key="1">
    <source>
        <dbReference type="SAM" id="SignalP"/>
    </source>
</evidence>
<evidence type="ECO:0008006" key="4">
    <source>
        <dbReference type="Google" id="ProtNLM"/>
    </source>
</evidence>
<dbReference type="RefSeq" id="WP_073210763.1">
    <property type="nucleotide sequence ID" value="NZ_FRCL01000015.1"/>
</dbReference>
<reference evidence="3" key="1">
    <citation type="submission" date="2016-11" db="EMBL/GenBank/DDBJ databases">
        <authorList>
            <person name="Varghese N."/>
            <person name="Submissions S."/>
        </authorList>
    </citation>
    <scope>NUCLEOTIDE SEQUENCE [LARGE SCALE GENOMIC DNA]</scope>
    <source>
        <strain evidence="3">CGMCC 1.2749</strain>
    </source>
</reference>
<dbReference type="InterPro" id="IPR011990">
    <property type="entry name" value="TPR-like_helical_dom_sf"/>
</dbReference>
<dbReference type="AlphaFoldDB" id="A0A1M7P9L0"/>
<evidence type="ECO:0000313" key="3">
    <source>
        <dbReference type="Proteomes" id="UP000184092"/>
    </source>
</evidence>
<accession>A0A1M7P9L0</accession>
<dbReference type="Proteomes" id="UP000184092">
    <property type="component" value="Unassembled WGS sequence"/>
</dbReference>
<dbReference type="Gene3D" id="1.25.40.10">
    <property type="entry name" value="Tetratricopeptide repeat domain"/>
    <property type="match status" value="1"/>
</dbReference>